<reference evidence="1 2" key="1">
    <citation type="submission" date="2017-06" db="EMBL/GenBank/DDBJ databases">
        <authorList>
            <person name="Kim H.J."/>
            <person name="Triplett B.A."/>
        </authorList>
    </citation>
    <scope>NUCLEOTIDE SEQUENCE [LARGE SCALE GENOMIC DNA]</scope>
    <source>
        <strain evidence="1 2">CGMCC 4.1858</strain>
    </source>
</reference>
<protein>
    <submittedName>
        <fullName evidence="1">Uncharacterized protein</fullName>
    </submittedName>
</protein>
<sequence length="127" mass="13828">MRQSETPVTDGFEQAMEALRRAPYGEVDEALWEVEGSVLREARGHLEAWERVVRGLEAGRGAARGELVCRDGVAGLVRRLPGPVAELFGESLGEVDGRYIELTVEDAAAPGGAGGWWWGRRPRAGWA</sequence>
<accession>A0A239BA99</accession>
<keyword evidence="2" id="KW-1185">Reference proteome</keyword>
<dbReference type="AlphaFoldDB" id="A0A239BA99"/>
<evidence type="ECO:0000313" key="2">
    <source>
        <dbReference type="Proteomes" id="UP000198280"/>
    </source>
</evidence>
<organism evidence="1 2">
    <name type="scientific">Actinacidiphila glaucinigra</name>
    <dbReference type="NCBI Taxonomy" id="235986"/>
    <lineage>
        <taxon>Bacteria</taxon>
        <taxon>Bacillati</taxon>
        <taxon>Actinomycetota</taxon>
        <taxon>Actinomycetes</taxon>
        <taxon>Kitasatosporales</taxon>
        <taxon>Streptomycetaceae</taxon>
        <taxon>Actinacidiphila</taxon>
    </lineage>
</organism>
<gene>
    <name evidence="1" type="ORF">SAMN05216252_102474</name>
</gene>
<dbReference type="RefSeq" id="WP_179279674.1">
    <property type="nucleotide sequence ID" value="NZ_FZOF01000002.1"/>
</dbReference>
<dbReference type="EMBL" id="FZOF01000002">
    <property type="protein sequence ID" value="SNS04461.1"/>
    <property type="molecule type" value="Genomic_DNA"/>
</dbReference>
<dbReference type="Proteomes" id="UP000198280">
    <property type="component" value="Unassembled WGS sequence"/>
</dbReference>
<proteinExistence type="predicted"/>
<evidence type="ECO:0000313" key="1">
    <source>
        <dbReference type="EMBL" id="SNS04461.1"/>
    </source>
</evidence>
<name>A0A239BA99_9ACTN</name>